<dbReference type="STRING" id="1348253.LK09_11970"/>
<feature type="transmembrane region" description="Helical" evidence="1">
    <location>
        <begin position="164"/>
        <end position="183"/>
    </location>
</feature>
<name>A0A0B2A792_9MICO</name>
<feature type="transmembrane region" description="Helical" evidence="1">
    <location>
        <begin position="61"/>
        <end position="82"/>
    </location>
</feature>
<feature type="transmembrane region" description="Helical" evidence="1">
    <location>
        <begin position="28"/>
        <end position="49"/>
    </location>
</feature>
<feature type="transmembrane region" description="Helical" evidence="1">
    <location>
        <begin position="268"/>
        <end position="289"/>
    </location>
</feature>
<evidence type="ECO:0000313" key="2">
    <source>
        <dbReference type="EMBL" id="KHK97466.1"/>
    </source>
</evidence>
<accession>A0A0B2A792</accession>
<dbReference type="RefSeq" id="WP_039399505.1">
    <property type="nucleotide sequence ID" value="NZ_JTDK01000010.1"/>
</dbReference>
<feature type="transmembrane region" description="Helical" evidence="1">
    <location>
        <begin position="195"/>
        <end position="215"/>
    </location>
</feature>
<proteinExistence type="predicted"/>
<protein>
    <submittedName>
        <fullName evidence="2">Uncharacterized protein</fullName>
    </submittedName>
</protein>
<keyword evidence="1" id="KW-1133">Transmembrane helix</keyword>
<evidence type="ECO:0000256" key="1">
    <source>
        <dbReference type="SAM" id="Phobius"/>
    </source>
</evidence>
<organism evidence="2 3">
    <name type="scientific">Microbacterium mangrovi</name>
    <dbReference type="NCBI Taxonomy" id="1348253"/>
    <lineage>
        <taxon>Bacteria</taxon>
        <taxon>Bacillati</taxon>
        <taxon>Actinomycetota</taxon>
        <taxon>Actinomycetes</taxon>
        <taxon>Micrococcales</taxon>
        <taxon>Microbacteriaceae</taxon>
        <taxon>Microbacterium</taxon>
    </lineage>
</organism>
<keyword evidence="1" id="KW-0472">Membrane</keyword>
<sequence>MSIHVIPRDIAPTAASVPSRGAPSRGRVALLLCIAAVALMLAGGFLPWVSVYRGLTAVGGFALDGGFLAFVVLVVVALVFVLSRHGGGRILRPIAVVGAGAVVADSLYSAWRISEFVRSPGPAGALIEPTIGPGPVVFGVAGAALLAGAVLAPAARGRLGTGGALRVALAVLLLAAGVIHLVLTPEHLGVSPVLGLGFLAAGVAQVTFAGLAVGASGRAESLVTFAIVVVNVALIVLYAYAVVIGLPFESGHADEGGWRIGAGEPVDLRGGLDFIAEVAAVVIAAVLALSPRRRSVPGAI</sequence>
<evidence type="ECO:0000313" key="3">
    <source>
        <dbReference type="Proteomes" id="UP000031030"/>
    </source>
</evidence>
<dbReference type="EMBL" id="JTDK01000010">
    <property type="protein sequence ID" value="KHK97466.1"/>
    <property type="molecule type" value="Genomic_DNA"/>
</dbReference>
<keyword evidence="1" id="KW-0812">Transmembrane</keyword>
<gene>
    <name evidence="2" type="ORF">LK09_11970</name>
</gene>
<feature type="transmembrane region" description="Helical" evidence="1">
    <location>
        <begin position="131"/>
        <end position="152"/>
    </location>
</feature>
<reference evidence="2 3" key="1">
    <citation type="submission" date="2014-11" db="EMBL/GenBank/DDBJ databases">
        <title>Genome sequence of Microbacterium mangrovi MUSC 115(T).</title>
        <authorList>
            <person name="Lee L.-H."/>
        </authorList>
    </citation>
    <scope>NUCLEOTIDE SEQUENCE [LARGE SCALE GENOMIC DNA]</scope>
    <source>
        <strain evidence="2 3">MUSC 115</strain>
    </source>
</reference>
<feature type="transmembrane region" description="Helical" evidence="1">
    <location>
        <begin position="94"/>
        <end position="111"/>
    </location>
</feature>
<comment type="caution">
    <text evidence="2">The sequence shown here is derived from an EMBL/GenBank/DDBJ whole genome shotgun (WGS) entry which is preliminary data.</text>
</comment>
<dbReference type="Proteomes" id="UP000031030">
    <property type="component" value="Unassembled WGS sequence"/>
</dbReference>
<dbReference type="AlphaFoldDB" id="A0A0B2A792"/>
<keyword evidence="3" id="KW-1185">Reference proteome</keyword>
<feature type="transmembrane region" description="Helical" evidence="1">
    <location>
        <begin position="222"/>
        <end position="248"/>
    </location>
</feature>